<feature type="region of interest" description="Disordered" evidence="1">
    <location>
        <begin position="1"/>
        <end position="29"/>
    </location>
</feature>
<keyword evidence="3" id="KW-1185">Reference proteome</keyword>
<feature type="compositionally biased region" description="Low complexity" evidence="1">
    <location>
        <begin position="20"/>
        <end position="29"/>
    </location>
</feature>
<proteinExistence type="predicted"/>
<evidence type="ECO:0000313" key="2">
    <source>
        <dbReference type="EMBL" id="KAL1890080.1"/>
    </source>
</evidence>
<feature type="compositionally biased region" description="Low complexity" evidence="1">
    <location>
        <begin position="101"/>
        <end position="110"/>
    </location>
</feature>
<reference evidence="2 3" key="1">
    <citation type="journal article" date="2024" name="IMA Fungus">
        <title>IMA Genome - F19 : A genome assembly and annotation guide to empower mycologists, including annotated draft genome sequences of Ceratocystis pirilliformis, Diaporthe australafricana, Fusarium ophioides, Paecilomyces lecythidis, and Sporothrix stenoceras.</title>
        <authorList>
            <person name="Aylward J."/>
            <person name="Wilson A.M."/>
            <person name="Visagie C.M."/>
            <person name="Spraker J."/>
            <person name="Barnes I."/>
            <person name="Buitendag C."/>
            <person name="Ceriani C."/>
            <person name="Del Mar Angel L."/>
            <person name="du Plessis D."/>
            <person name="Fuchs T."/>
            <person name="Gasser K."/>
            <person name="Kramer D."/>
            <person name="Li W."/>
            <person name="Munsamy K."/>
            <person name="Piso A."/>
            <person name="Price J.L."/>
            <person name="Sonnekus B."/>
            <person name="Thomas C."/>
            <person name="van der Nest A."/>
            <person name="van Dijk A."/>
            <person name="van Heerden A."/>
            <person name="van Vuuren N."/>
            <person name="Yilmaz N."/>
            <person name="Duong T.A."/>
            <person name="van der Merwe N.A."/>
            <person name="Wingfield M.J."/>
            <person name="Wingfield B.D."/>
        </authorList>
    </citation>
    <scope>NUCLEOTIDE SEQUENCE [LARGE SCALE GENOMIC DNA]</scope>
    <source>
        <strain evidence="2 3">CMW 5346</strain>
    </source>
</reference>
<gene>
    <name evidence="2" type="ORF">Sste5346_008517</name>
</gene>
<feature type="region of interest" description="Disordered" evidence="1">
    <location>
        <begin position="79"/>
        <end position="128"/>
    </location>
</feature>
<accession>A0ABR3YNY7</accession>
<organism evidence="2 3">
    <name type="scientific">Sporothrix stenoceras</name>
    <dbReference type="NCBI Taxonomy" id="5173"/>
    <lineage>
        <taxon>Eukaryota</taxon>
        <taxon>Fungi</taxon>
        <taxon>Dikarya</taxon>
        <taxon>Ascomycota</taxon>
        <taxon>Pezizomycotina</taxon>
        <taxon>Sordariomycetes</taxon>
        <taxon>Sordariomycetidae</taxon>
        <taxon>Ophiostomatales</taxon>
        <taxon>Ophiostomataceae</taxon>
        <taxon>Sporothrix</taxon>
    </lineage>
</organism>
<feature type="compositionally biased region" description="Basic and acidic residues" evidence="1">
    <location>
        <begin position="115"/>
        <end position="128"/>
    </location>
</feature>
<name>A0ABR3YNY7_9PEZI</name>
<dbReference type="EMBL" id="JAWCUI010000066">
    <property type="protein sequence ID" value="KAL1890080.1"/>
    <property type="molecule type" value="Genomic_DNA"/>
</dbReference>
<feature type="compositionally biased region" description="Basic and acidic residues" evidence="1">
    <location>
        <begin position="8"/>
        <end position="19"/>
    </location>
</feature>
<comment type="caution">
    <text evidence="2">The sequence shown here is derived from an EMBL/GenBank/DDBJ whole genome shotgun (WGS) entry which is preliminary data.</text>
</comment>
<dbReference type="Proteomes" id="UP001583186">
    <property type="component" value="Unassembled WGS sequence"/>
</dbReference>
<evidence type="ECO:0000256" key="1">
    <source>
        <dbReference type="SAM" id="MobiDB-lite"/>
    </source>
</evidence>
<evidence type="ECO:0000313" key="3">
    <source>
        <dbReference type="Proteomes" id="UP001583186"/>
    </source>
</evidence>
<sequence>MGLFDSDDTIRRRQQRKAEAQQQKAQQAQMDAQLAIWKQTIEQHPQQLPFVLSQIQQTIAAGAAAAGVSIPTAPTGGPAAVFANSTRPDPPPQANRPQMPLTPVVLVPDPDGLEDPDHVSIIDANRRQ</sequence>
<protein>
    <submittedName>
        <fullName evidence="2">Uncharacterized protein</fullName>
    </submittedName>
</protein>